<protein>
    <recommendedName>
        <fullName evidence="1">non-specific serine/threonine protein kinase</fullName>
        <ecNumber evidence="1">2.7.11.1</ecNumber>
    </recommendedName>
</protein>
<dbReference type="SUPFAM" id="SSF56112">
    <property type="entry name" value="Protein kinase-like (PK-like)"/>
    <property type="match status" value="1"/>
</dbReference>
<feature type="compositionally biased region" description="Low complexity" evidence="7">
    <location>
        <begin position="317"/>
        <end position="334"/>
    </location>
</feature>
<evidence type="ECO:0000256" key="4">
    <source>
        <dbReference type="ARBA" id="ARBA00022777"/>
    </source>
</evidence>
<dbReference type="Proteomes" id="UP000322530">
    <property type="component" value="Unassembled WGS sequence"/>
</dbReference>
<dbReference type="CDD" id="cd14014">
    <property type="entry name" value="STKc_PknB_like"/>
    <property type="match status" value="1"/>
</dbReference>
<dbReference type="Gene3D" id="1.10.101.10">
    <property type="entry name" value="PGBD-like superfamily/PGBD"/>
    <property type="match status" value="1"/>
</dbReference>
<dbReference type="PROSITE" id="PS00108">
    <property type="entry name" value="PROTEIN_KINASE_ST"/>
    <property type="match status" value="1"/>
</dbReference>
<gene>
    <name evidence="10" type="ORF">KDI_35810</name>
</gene>
<evidence type="ECO:0000256" key="5">
    <source>
        <dbReference type="ARBA" id="ARBA00022840"/>
    </source>
</evidence>
<dbReference type="EC" id="2.7.11.1" evidence="1"/>
<dbReference type="Pfam" id="PF01471">
    <property type="entry name" value="PG_binding_1"/>
    <property type="match status" value="1"/>
</dbReference>
<dbReference type="GO" id="GO:0004674">
    <property type="term" value="F:protein serine/threonine kinase activity"/>
    <property type="evidence" value="ECO:0007669"/>
    <property type="project" value="UniProtKB-EC"/>
</dbReference>
<dbReference type="AlphaFoldDB" id="A0A5A5TF98"/>
<dbReference type="EMBL" id="BIXY01000057">
    <property type="protein sequence ID" value="GCF10017.1"/>
    <property type="molecule type" value="Genomic_DNA"/>
</dbReference>
<dbReference type="InterPro" id="IPR036366">
    <property type="entry name" value="PGBDSf"/>
</dbReference>
<dbReference type="GO" id="GO:0005524">
    <property type="term" value="F:ATP binding"/>
    <property type="evidence" value="ECO:0007669"/>
    <property type="project" value="UniProtKB-UniRule"/>
</dbReference>
<dbReference type="Pfam" id="PF00069">
    <property type="entry name" value="Pkinase"/>
    <property type="match status" value="1"/>
</dbReference>
<reference evidence="10 11" key="1">
    <citation type="submission" date="2019-01" db="EMBL/GenBank/DDBJ databases">
        <title>Draft genome sequence of Dictyobacter sp. Uno17.</title>
        <authorList>
            <person name="Wang C.M."/>
            <person name="Zheng Y."/>
            <person name="Sakai Y."/>
            <person name="Abe K."/>
            <person name="Yokota A."/>
            <person name="Yabe S."/>
        </authorList>
    </citation>
    <scope>NUCLEOTIDE SEQUENCE [LARGE SCALE GENOMIC DNA]</scope>
    <source>
        <strain evidence="10 11">Uno17</strain>
    </source>
</reference>
<keyword evidence="4" id="KW-0418">Kinase</keyword>
<organism evidence="10 11">
    <name type="scientific">Dictyobacter arantiisoli</name>
    <dbReference type="NCBI Taxonomy" id="2014874"/>
    <lineage>
        <taxon>Bacteria</taxon>
        <taxon>Bacillati</taxon>
        <taxon>Chloroflexota</taxon>
        <taxon>Ktedonobacteria</taxon>
        <taxon>Ktedonobacterales</taxon>
        <taxon>Dictyobacteraceae</taxon>
        <taxon>Dictyobacter</taxon>
    </lineage>
</organism>
<dbReference type="InterPro" id="IPR008271">
    <property type="entry name" value="Ser/Thr_kinase_AS"/>
</dbReference>
<keyword evidence="8" id="KW-1133">Transmembrane helix</keyword>
<keyword evidence="8" id="KW-0472">Membrane</keyword>
<dbReference type="OrthoDB" id="155383at2"/>
<evidence type="ECO:0000256" key="6">
    <source>
        <dbReference type="PROSITE-ProRule" id="PRU10141"/>
    </source>
</evidence>
<dbReference type="PANTHER" id="PTHR43289:SF6">
    <property type="entry name" value="SERINE_THREONINE-PROTEIN KINASE NEKL-3"/>
    <property type="match status" value="1"/>
</dbReference>
<proteinExistence type="predicted"/>
<feature type="region of interest" description="Disordered" evidence="7">
    <location>
        <begin position="305"/>
        <end position="336"/>
    </location>
</feature>
<dbReference type="InterPro" id="IPR017441">
    <property type="entry name" value="Protein_kinase_ATP_BS"/>
</dbReference>
<dbReference type="InterPro" id="IPR036365">
    <property type="entry name" value="PGBD-like_sf"/>
</dbReference>
<name>A0A5A5TF98_9CHLR</name>
<evidence type="ECO:0000313" key="11">
    <source>
        <dbReference type="Proteomes" id="UP000322530"/>
    </source>
</evidence>
<dbReference type="RefSeq" id="WP_149402922.1">
    <property type="nucleotide sequence ID" value="NZ_BIXY01000057.1"/>
</dbReference>
<dbReference type="Gene3D" id="1.10.510.10">
    <property type="entry name" value="Transferase(Phosphotransferase) domain 1"/>
    <property type="match status" value="1"/>
</dbReference>
<comment type="caution">
    <text evidence="10">The sequence shown here is derived from an EMBL/GenBank/DDBJ whole genome shotgun (WGS) entry which is preliminary data.</text>
</comment>
<evidence type="ECO:0000256" key="7">
    <source>
        <dbReference type="SAM" id="MobiDB-lite"/>
    </source>
</evidence>
<dbReference type="SUPFAM" id="SSF47090">
    <property type="entry name" value="PGBD-like"/>
    <property type="match status" value="1"/>
</dbReference>
<feature type="domain" description="Protein kinase" evidence="9">
    <location>
        <begin position="12"/>
        <end position="266"/>
    </location>
</feature>
<dbReference type="PROSITE" id="PS00107">
    <property type="entry name" value="PROTEIN_KINASE_ATP"/>
    <property type="match status" value="1"/>
</dbReference>
<evidence type="ECO:0000256" key="3">
    <source>
        <dbReference type="ARBA" id="ARBA00022741"/>
    </source>
</evidence>
<evidence type="ECO:0000313" key="10">
    <source>
        <dbReference type="EMBL" id="GCF10017.1"/>
    </source>
</evidence>
<dbReference type="InterPro" id="IPR002477">
    <property type="entry name" value="Peptidoglycan-bd-like"/>
</dbReference>
<evidence type="ECO:0000259" key="9">
    <source>
        <dbReference type="PROSITE" id="PS50011"/>
    </source>
</evidence>
<dbReference type="InterPro" id="IPR011009">
    <property type="entry name" value="Kinase-like_dom_sf"/>
</dbReference>
<evidence type="ECO:0000256" key="8">
    <source>
        <dbReference type="SAM" id="Phobius"/>
    </source>
</evidence>
<evidence type="ECO:0000256" key="2">
    <source>
        <dbReference type="ARBA" id="ARBA00022679"/>
    </source>
</evidence>
<accession>A0A5A5TF98</accession>
<sequence length="549" mass="58914">MTDYVGQQFGSYRLLRVIGQGGFADVYLGEHVHLGSFAAVKILYARLIKEYHEHFLNEARTLARLSHHHIIRLLDFGIEDGIPFLIMEYAPHGTLRQRHPSPMPLPLSTVVEYVNQIAAGLQSAHDQNLIHRDLKPSNVLISQHNELLLSDFGVALMAQTTYSQSLEGVVAGTVAYVAPEQLQGKPQLASDQYALGIMVYEWLCGDRPFHGTVIELWAQHQSASPAPLRQYVLDLPAEVEQVVLTALAKDPNQRFASVRAFATALEAASRPESLAVLPANNVSSTQVHAPDQEVVQAAVTVRERAPQPADITEPDGSAQSSEVSSETTTEGASAIQPVLMAAPTQNGRKKRMTVALIAVTLLLLLASTLVYALESGSSVSPSIVHKNQSGNESKIVVQGTHSPTITRTVTRTARATPTHQPTINPVAPIVQTTTAPFIPTTIVIPTATPTAIPTAAPTAAPTATPAPACPSTIQYGSTGLLVNTLQRALNTHYNAHDFSNSPDNFSPPLSVDGDFGSLTQSAVNDYQSAKGLQVDGVVGPMTWHSLGYC</sequence>
<dbReference type="InterPro" id="IPR000719">
    <property type="entry name" value="Prot_kinase_dom"/>
</dbReference>
<keyword evidence="8" id="KW-0812">Transmembrane</keyword>
<keyword evidence="11" id="KW-1185">Reference proteome</keyword>
<keyword evidence="5 6" id="KW-0067">ATP-binding</keyword>
<keyword evidence="2" id="KW-0808">Transferase</keyword>
<feature type="transmembrane region" description="Helical" evidence="8">
    <location>
        <begin position="354"/>
        <end position="373"/>
    </location>
</feature>
<keyword evidence="3 6" id="KW-0547">Nucleotide-binding</keyword>
<dbReference type="SMART" id="SM00220">
    <property type="entry name" value="S_TKc"/>
    <property type="match status" value="1"/>
</dbReference>
<dbReference type="PROSITE" id="PS50011">
    <property type="entry name" value="PROTEIN_KINASE_DOM"/>
    <property type="match status" value="1"/>
</dbReference>
<feature type="binding site" evidence="6">
    <location>
        <position position="41"/>
    </location>
    <ligand>
        <name>ATP</name>
        <dbReference type="ChEBI" id="CHEBI:30616"/>
    </ligand>
</feature>
<dbReference type="PANTHER" id="PTHR43289">
    <property type="entry name" value="MITOGEN-ACTIVATED PROTEIN KINASE KINASE KINASE 20-RELATED"/>
    <property type="match status" value="1"/>
</dbReference>
<evidence type="ECO:0000256" key="1">
    <source>
        <dbReference type="ARBA" id="ARBA00012513"/>
    </source>
</evidence>